<dbReference type="OrthoDB" id="155529at2"/>
<dbReference type="Proteomes" id="UP000319769">
    <property type="component" value="Unassembled WGS sequence"/>
</dbReference>
<feature type="chain" id="PRO_5038930547" evidence="1">
    <location>
        <begin position="20"/>
        <end position="265"/>
    </location>
</feature>
<organism evidence="3 4">
    <name type="scientific">Amycolatopsis acidicola</name>
    <dbReference type="NCBI Taxonomy" id="2596893"/>
    <lineage>
        <taxon>Bacteria</taxon>
        <taxon>Bacillati</taxon>
        <taxon>Actinomycetota</taxon>
        <taxon>Actinomycetes</taxon>
        <taxon>Pseudonocardiales</taxon>
        <taxon>Pseudonocardiaceae</taxon>
        <taxon>Amycolatopsis</taxon>
    </lineage>
</organism>
<protein>
    <submittedName>
        <fullName evidence="3">Metal-dependent hydrolase</fullName>
    </submittedName>
</protein>
<gene>
    <name evidence="3" type="ORF">FPZ12_006010</name>
</gene>
<dbReference type="Pfam" id="PF03372">
    <property type="entry name" value="Exo_endo_phos"/>
    <property type="match status" value="1"/>
</dbReference>
<keyword evidence="4" id="KW-1185">Reference proteome</keyword>
<dbReference type="GO" id="GO:0016020">
    <property type="term" value="C:membrane"/>
    <property type="evidence" value="ECO:0007669"/>
    <property type="project" value="GOC"/>
</dbReference>
<dbReference type="PANTHER" id="PTHR14859">
    <property type="entry name" value="CALCOFLUOR WHITE HYPERSENSITIVE PROTEIN PRECURSOR"/>
    <property type="match status" value="1"/>
</dbReference>
<accession>A0A5N0VHB0</accession>
<dbReference type="InterPro" id="IPR051916">
    <property type="entry name" value="GPI-anchor_lipid_remodeler"/>
</dbReference>
<sequence>MRVFAAILAALAFAAVAPAAEASPARDLRVATYNIHAGAGEDNVYDLGRTAAAIRSLDADVIGLEEVDVHWGERSQFADEAGQLARELGMQVFFAPIYDLPPDRQFGGALLSRFPILSAENHEITRLSTQDADPVPAPAPGFGEVTVNVRGVFVHVYCTHLDYRPDPSVRRTQVDDMLRVLAEDRGPKVLVGDFNADASAPELAALWGPLRDAAPQGGPTYPAVDPVSRIDLITVSPDVAVQGAHEVATVASDHRPVVADVRVNR</sequence>
<dbReference type="InterPro" id="IPR005135">
    <property type="entry name" value="Endo/exonuclease/phosphatase"/>
</dbReference>
<evidence type="ECO:0000259" key="2">
    <source>
        <dbReference type="Pfam" id="PF03372"/>
    </source>
</evidence>
<name>A0A5N0VHB0_9PSEU</name>
<proteinExistence type="predicted"/>
<evidence type="ECO:0000313" key="3">
    <source>
        <dbReference type="EMBL" id="KAA9165616.1"/>
    </source>
</evidence>
<dbReference type="EMBL" id="VMNW02000005">
    <property type="protein sequence ID" value="KAA9165616.1"/>
    <property type="molecule type" value="Genomic_DNA"/>
</dbReference>
<feature type="signal peptide" evidence="1">
    <location>
        <begin position="1"/>
        <end position="19"/>
    </location>
</feature>
<dbReference type="GO" id="GO:0016787">
    <property type="term" value="F:hydrolase activity"/>
    <property type="evidence" value="ECO:0007669"/>
    <property type="project" value="UniProtKB-KW"/>
</dbReference>
<dbReference type="PANTHER" id="PTHR14859:SF15">
    <property type="entry name" value="ENDONUCLEASE_EXONUCLEASE_PHOSPHATASE DOMAIN-CONTAINING PROTEIN"/>
    <property type="match status" value="1"/>
</dbReference>
<dbReference type="AlphaFoldDB" id="A0A5N0VHB0"/>
<dbReference type="SUPFAM" id="SSF56219">
    <property type="entry name" value="DNase I-like"/>
    <property type="match status" value="1"/>
</dbReference>
<evidence type="ECO:0000256" key="1">
    <source>
        <dbReference type="SAM" id="SignalP"/>
    </source>
</evidence>
<reference evidence="3" key="1">
    <citation type="submission" date="2019-09" db="EMBL/GenBank/DDBJ databases">
        <authorList>
            <person name="Teo W.F.A."/>
            <person name="Duangmal K."/>
        </authorList>
    </citation>
    <scope>NUCLEOTIDE SEQUENCE [LARGE SCALE GENOMIC DNA]</scope>
    <source>
        <strain evidence="3">K81G1</strain>
    </source>
</reference>
<keyword evidence="1" id="KW-0732">Signal</keyword>
<keyword evidence="3" id="KW-0378">Hydrolase</keyword>
<dbReference type="Gene3D" id="3.60.10.10">
    <property type="entry name" value="Endonuclease/exonuclease/phosphatase"/>
    <property type="match status" value="1"/>
</dbReference>
<dbReference type="RefSeq" id="WP_144748597.1">
    <property type="nucleotide sequence ID" value="NZ_VMNW02000005.1"/>
</dbReference>
<feature type="domain" description="Endonuclease/exonuclease/phosphatase" evidence="2">
    <location>
        <begin position="31"/>
        <end position="254"/>
    </location>
</feature>
<dbReference type="InterPro" id="IPR036691">
    <property type="entry name" value="Endo/exonu/phosph_ase_sf"/>
</dbReference>
<comment type="caution">
    <text evidence="3">The sequence shown here is derived from an EMBL/GenBank/DDBJ whole genome shotgun (WGS) entry which is preliminary data.</text>
</comment>
<evidence type="ECO:0000313" key="4">
    <source>
        <dbReference type="Proteomes" id="UP000319769"/>
    </source>
</evidence>
<dbReference type="GO" id="GO:0006506">
    <property type="term" value="P:GPI anchor biosynthetic process"/>
    <property type="evidence" value="ECO:0007669"/>
    <property type="project" value="TreeGrafter"/>
</dbReference>